<accession>A0A023D155</accession>
<dbReference type="RefSeq" id="WP_042055619.1">
    <property type="nucleotide sequence ID" value="NZ_BAND01000006.1"/>
</dbReference>
<keyword evidence="2" id="KW-0238">DNA-binding</keyword>
<dbReference type="EMBL" id="BAND01000006">
    <property type="protein sequence ID" value="GAJ27789.1"/>
    <property type="molecule type" value="Genomic_DNA"/>
</dbReference>
<dbReference type="InterPro" id="IPR036390">
    <property type="entry name" value="WH_DNA-bd_sf"/>
</dbReference>
<dbReference type="InterPro" id="IPR050397">
    <property type="entry name" value="Env_Response_Regulators"/>
</dbReference>
<evidence type="ECO:0000259" key="5">
    <source>
        <dbReference type="PROSITE" id="PS51063"/>
    </source>
</evidence>
<dbReference type="Pfam" id="PF00027">
    <property type="entry name" value="cNMP_binding"/>
    <property type="match status" value="1"/>
</dbReference>
<reference evidence="6 7" key="2">
    <citation type="journal article" date="2014" name="FEMS Microbiol. Lett.">
        <title>Draft genomic DNA sequence of the facultatively methylotrophic bacterium Acidomonas methanolica type strain MB58.</title>
        <authorList>
            <person name="Higashiura N."/>
            <person name="Hadano H."/>
            <person name="Hirakawa H."/>
            <person name="Matsutani M."/>
            <person name="Takabe S."/>
            <person name="Matsushita K."/>
            <person name="Azuma Y."/>
        </authorList>
    </citation>
    <scope>NUCLEOTIDE SEQUENCE [LARGE SCALE GENOMIC DNA]</scope>
    <source>
        <strain evidence="6 7">MB58</strain>
    </source>
</reference>
<evidence type="ECO:0000313" key="6">
    <source>
        <dbReference type="EMBL" id="GAJ27789.1"/>
    </source>
</evidence>
<organism evidence="6 7">
    <name type="scientific">Acidomonas methanolica NBRC 104435</name>
    <dbReference type="NCBI Taxonomy" id="1231351"/>
    <lineage>
        <taxon>Bacteria</taxon>
        <taxon>Pseudomonadati</taxon>
        <taxon>Pseudomonadota</taxon>
        <taxon>Alphaproteobacteria</taxon>
        <taxon>Acetobacterales</taxon>
        <taxon>Acetobacteraceae</taxon>
        <taxon>Acidomonas</taxon>
    </lineage>
</organism>
<dbReference type="Gene3D" id="2.60.120.10">
    <property type="entry name" value="Jelly Rolls"/>
    <property type="match status" value="1"/>
</dbReference>
<feature type="domain" description="Cyclic nucleotide-binding" evidence="4">
    <location>
        <begin position="25"/>
        <end position="97"/>
    </location>
</feature>
<dbReference type="SMART" id="SM00100">
    <property type="entry name" value="cNMP"/>
    <property type="match status" value="1"/>
</dbReference>
<dbReference type="PRINTS" id="PR00034">
    <property type="entry name" value="HTHCRP"/>
</dbReference>
<proteinExistence type="predicted"/>
<sequence>MLGRPHDAAALLRECAQCGARKQSVCSVVEDEDLARLAVHSQHMVVQPGQAFIAQDEPADEFFIVTGGQVKLFTLMADGRRQITGFARQGSFLGLAAQERYAFTAEALTEVHLCRFTHVGMKLLIAQFPALEQRLLLEAARELILAQEHMVLLGRKTALERLASFIMQRVEDCGGQPEITLPMTRTDIADYLGLTIETVSRMLNMLRRDGLIEVKHITRIRVIDRPALAIRAAGERSGVLM</sequence>
<gene>
    <name evidence="6" type="ORF">Amme_006_020</name>
</gene>
<dbReference type="InterPro" id="IPR036388">
    <property type="entry name" value="WH-like_DNA-bd_sf"/>
</dbReference>
<feature type="domain" description="HTH crp-type" evidence="5">
    <location>
        <begin position="156"/>
        <end position="226"/>
    </location>
</feature>
<dbReference type="SMART" id="SM00419">
    <property type="entry name" value="HTH_CRP"/>
    <property type="match status" value="1"/>
</dbReference>
<keyword evidence="1" id="KW-0805">Transcription regulation</keyword>
<dbReference type="CDD" id="cd00092">
    <property type="entry name" value="HTH_CRP"/>
    <property type="match status" value="1"/>
</dbReference>
<dbReference type="SUPFAM" id="SSF51206">
    <property type="entry name" value="cAMP-binding domain-like"/>
    <property type="match status" value="1"/>
</dbReference>
<dbReference type="PROSITE" id="PS00042">
    <property type="entry name" value="HTH_CRP_1"/>
    <property type="match status" value="1"/>
</dbReference>
<name>A0A023D155_ACIMT</name>
<dbReference type="InterPro" id="IPR012318">
    <property type="entry name" value="HTH_CRP"/>
</dbReference>
<protein>
    <submittedName>
        <fullName evidence="6">Transcriptional regulator cAMP-binding AadR/Crp/Fnr</fullName>
    </submittedName>
</protein>
<dbReference type="CDD" id="cd00038">
    <property type="entry name" value="CAP_ED"/>
    <property type="match status" value="1"/>
</dbReference>
<dbReference type="PANTHER" id="PTHR24567:SF75">
    <property type="entry name" value="FUMARATE AND NITRATE REDUCTION REGULATORY PROTEIN"/>
    <property type="match status" value="1"/>
</dbReference>
<dbReference type="AlphaFoldDB" id="A0A023D155"/>
<dbReference type="InterPro" id="IPR018335">
    <property type="entry name" value="Tscrpt_reg_HTH_Crp-type_CS"/>
</dbReference>
<keyword evidence="7" id="KW-1185">Reference proteome</keyword>
<dbReference type="InterPro" id="IPR018490">
    <property type="entry name" value="cNMP-bd_dom_sf"/>
</dbReference>
<keyword evidence="3" id="KW-0804">Transcription</keyword>
<dbReference type="Gene3D" id="1.10.10.10">
    <property type="entry name" value="Winged helix-like DNA-binding domain superfamily/Winged helix DNA-binding domain"/>
    <property type="match status" value="1"/>
</dbReference>
<dbReference type="GO" id="GO:0003677">
    <property type="term" value="F:DNA binding"/>
    <property type="evidence" value="ECO:0007669"/>
    <property type="project" value="UniProtKB-KW"/>
</dbReference>
<evidence type="ECO:0000313" key="7">
    <source>
        <dbReference type="Proteomes" id="UP000019760"/>
    </source>
</evidence>
<dbReference type="InterPro" id="IPR000595">
    <property type="entry name" value="cNMP-bd_dom"/>
</dbReference>
<dbReference type="PANTHER" id="PTHR24567">
    <property type="entry name" value="CRP FAMILY TRANSCRIPTIONAL REGULATORY PROTEIN"/>
    <property type="match status" value="1"/>
</dbReference>
<dbReference type="PROSITE" id="PS51063">
    <property type="entry name" value="HTH_CRP_2"/>
    <property type="match status" value="1"/>
</dbReference>
<dbReference type="InterPro" id="IPR014710">
    <property type="entry name" value="RmlC-like_jellyroll"/>
</dbReference>
<evidence type="ECO:0000256" key="1">
    <source>
        <dbReference type="ARBA" id="ARBA00023015"/>
    </source>
</evidence>
<dbReference type="SUPFAM" id="SSF46785">
    <property type="entry name" value="Winged helix' DNA-binding domain"/>
    <property type="match status" value="1"/>
</dbReference>
<dbReference type="Pfam" id="PF13545">
    <property type="entry name" value="HTH_Crp_2"/>
    <property type="match status" value="1"/>
</dbReference>
<dbReference type="GO" id="GO:0005829">
    <property type="term" value="C:cytosol"/>
    <property type="evidence" value="ECO:0007669"/>
    <property type="project" value="TreeGrafter"/>
</dbReference>
<dbReference type="Proteomes" id="UP000019760">
    <property type="component" value="Unassembled WGS sequence"/>
</dbReference>
<reference evidence="7" key="1">
    <citation type="journal article" date="2014" name="FEMS Microbiol. Lett.">
        <title>Draft Genomic DNA Sequence of the Facultatively Methylotrophic Bacterium Acidomonas methanolica type strain MB58.</title>
        <authorList>
            <person name="Higashiura N."/>
            <person name="Hadano H."/>
            <person name="Hirakawa H."/>
            <person name="Matsutani M."/>
            <person name="Takabe S."/>
            <person name="Matsushita K."/>
            <person name="Azuma Y."/>
        </authorList>
    </citation>
    <scope>NUCLEOTIDE SEQUENCE [LARGE SCALE GENOMIC DNA]</scope>
    <source>
        <strain evidence="7">MB58</strain>
    </source>
</reference>
<evidence type="ECO:0000256" key="3">
    <source>
        <dbReference type="ARBA" id="ARBA00023163"/>
    </source>
</evidence>
<dbReference type="PROSITE" id="PS50042">
    <property type="entry name" value="CNMP_BINDING_3"/>
    <property type="match status" value="1"/>
</dbReference>
<evidence type="ECO:0000259" key="4">
    <source>
        <dbReference type="PROSITE" id="PS50042"/>
    </source>
</evidence>
<evidence type="ECO:0000256" key="2">
    <source>
        <dbReference type="ARBA" id="ARBA00023125"/>
    </source>
</evidence>
<comment type="caution">
    <text evidence="6">The sequence shown here is derived from an EMBL/GenBank/DDBJ whole genome shotgun (WGS) entry which is preliminary data.</text>
</comment>
<dbReference type="GO" id="GO:0003700">
    <property type="term" value="F:DNA-binding transcription factor activity"/>
    <property type="evidence" value="ECO:0007669"/>
    <property type="project" value="InterPro"/>
</dbReference>